<dbReference type="PANTHER" id="PTHR46211:SF14">
    <property type="entry name" value="GLYCEROPHOSPHODIESTER PHOSPHODIESTERASE"/>
    <property type="match status" value="1"/>
</dbReference>
<keyword evidence="1" id="KW-0812">Transmembrane</keyword>
<dbReference type="SUPFAM" id="SSF51695">
    <property type="entry name" value="PLC-like phosphodiesterases"/>
    <property type="match status" value="1"/>
</dbReference>
<dbReference type="OrthoDB" id="384721at2"/>
<sequence>MGCVMKKYLWFISLTFLSLLILILIYTVYNSNSSKILTSFATTRKEKSSKSKHIKFLSSTNNSISFIDYGPYAAHRGEVSKLPENSLEAFRSSKKMGFKVVETDLRLTKDKKWILMHDYTLDRTTTGKGVLSTLKLQDIRKIKLKSNSTQAYRIPTLEEFLKLCSEEKLIPILDVKLGPDEISEQDYKAIISNLTKYNILNKSIICSNHRDVLAYVRSLDSETPLAVMMDINEESLNFVKELGNAFIYYNYKSITPEKIALMKKNNIKYAVWTVDNLEDAKYFKEQGSMFIVTDELGPN</sequence>
<evidence type="ECO:0000256" key="1">
    <source>
        <dbReference type="SAM" id="Phobius"/>
    </source>
</evidence>
<proteinExistence type="predicted"/>
<dbReference type="InterPro" id="IPR030395">
    <property type="entry name" value="GP_PDE_dom"/>
</dbReference>
<organism evidence="3 4">
    <name type="scientific">Clostridium amylolyticum</name>
    <dbReference type="NCBI Taxonomy" id="1121298"/>
    <lineage>
        <taxon>Bacteria</taxon>
        <taxon>Bacillati</taxon>
        <taxon>Bacillota</taxon>
        <taxon>Clostridia</taxon>
        <taxon>Eubacteriales</taxon>
        <taxon>Clostridiaceae</taxon>
        <taxon>Clostridium</taxon>
    </lineage>
</organism>
<dbReference type="Gene3D" id="3.20.20.190">
    <property type="entry name" value="Phosphatidylinositol (PI) phosphodiesterase"/>
    <property type="match status" value="1"/>
</dbReference>
<accession>A0A1M6IM28</accession>
<protein>
    <submittedName>
        <fullName evidence="3">Glycerophosphoryl diester phosphodiesterase</fullName>
    </submittedName>
</protein>
<evidence type="ECO:0000313" key="3">
    <source>
        <dbReference type="EMBL" id="SHJ35510.1"/>
    </source>
</evidence>
<dbReference type="PANTHER" id="PTHR46211">
    <property type="entry name" value="GLYCEROPHOSPHORYL DIESTER PHOSPHODIESTERASE"/>
    <property type="match status" value="1"/>
</dbReference>
<dbReference type="Pfam" id="PF03009">
    <property type="entry name" value="GDPD"/>
    <property type="match status" value="1"/>
</dbReference>
<dbReference type="PROSITE" id="PS51704">
    <property type="entry name" value="GP_PDE"/>
    <property type="match status" value="1"/>
</dbReference>
<keyword evidence="1" id="KW-1133">Transmembrane helix</keyword>
<feature type="transmembrane region" description="Helical" evidence="1">
    <location>
        <begin position="9"/>
        <end position="29"/>
    </location>
</feature>
<dbReference type="PROSITE" id="PS50007">
    <property type="entry name" value="PIPLC_X_DOMAIN"/>
    <property type="match status" value="1"/>
</dbReference>
<dbReference type="InterPro" id="IPR017946">
    <property type="entry name" value="PLC-like_Pdiesterase_TIM-brl"/>
</dbReference>
<keyword evidence="4" id="KW-1185">Reference proteome</keyword>
<feature type="domain" description="GP-PDE" evidence="2">
    <location>
        <begin position="70"/>
        <end position="299"/>
    </location>
</feature>
<keyword evidence="1" id="KW-0472">Membrane</keyword>
<evidence type="ECO:0000259" key="2">
    <source>
        <dbReference type="PROSITE" id="PS51704"/>
    </source>
</evidence>
<evidence type="ECO:0000313" key="4">
    <source>
        <dbReference type="Proteomes" id="UP000184080"/>
    </source>
</evidence>
<dbReference type="GO" id="GO:0006629">
    <property type="term" value="P:lipid metabolic process"/>
    <property type="evidence" value="ECO:0007669"/>
    <property type="project" value="InterPro"/>
</dbReference>
<gene>
    <name evidence="3" type="ORF">SAMN05444401_2886</name>
</gene>
<dbReference type="STRING" id="1121298.SAMN05444401_2886"/>
<name>A0A1M6IM28_9CLOT</name>
<dbReference type="AlphaFoldDB" id="A0A1M6IM28"/>
<dbReference type="GO" id="GO:0008081">
    <property type="term" value="F:phosphoric diester hydrolase activity"/>
    <property type="evidence" value="ECO:0007669"/>
    <property type="project" value="InterPro"/>
</dbReference>
<dbReference type="EMBL" id="FQZO01000004">
    <property type="protein sequence ID" value="SHJ35510.1"/>
    <property type="molecule type" value="Genomic_DNA"/>
</dbReference>
<reference evidence="3 4" key="1">
    <citation type="submission" date="2016-11" db="EMBL/GenBank/DDBJ databases">
        <authorList>
            <person name="Jaros S."/>
            <person name="Januszkiewicz K."/>
            <person name="Wedrychowicz H."/>
        </authorList>
    </citation>
    <scope>NUCLEOTIDE SEQUENCE [LARGE SCALE GENOMIC DNA]</scope>
    <source>
        <strain evidence="3 4">DSM 21864</strain>
    </source>
</reference>
<dbReference type="Proteomes" id="UP000184080">
    <property type="component" value="Unassembled WGS sequence"/>
</dbReference>